<organism evidence="2 3">
    <name type="scientific">Geranomyces variabilis</name>
    <dbReference type="NCBI Taxonomy" id="109894"/>
    <lineage>
        <taxon>Eukaryota</taxon>
        <taxon>Fungi</taxon>
        <taxon>Fungi incertae sedis</taxon>
        <taxon>Chytridiomycota</taxon>
        <taxon>Chytridiomycota incertae sedis</taxon>
        <taxon>Chytridiomycetes</taxon>
        <taxon>Spizellomycetales</taxon>
        <taxon>Powellomycetaceae</taxon>
        <taxon>Geranomyces</taxon>
    </lineage>
</organism>
<dbReference type="InterPro" id="IPR026913">
    <property type="entry name" value="METTL24"/>
</dbReference>
<comment type="caution">
    <text evidence="2">The sequence shown here is derived from an EMBL/GenBank/DDBJ whole genome shotgun (WGS) entry which is preliminary data.</text>
</comment>
<sequence length="217" mass="24263">MDFGVQPGVSWAPLDLLPATFQCDANHLQHFGPNGEGGKWLCTDLIDAHGEDCHIFSLGSRGEFDFEESMAAYTKGKCKIYSFDCTGEWHNPATTFYPWCLGAKDEVIDGRQYKRLSTVAKELKIPHISLLKMDIEGYEFGVFESLLTEPTGFLPKQISFELHVGTPFSSLLPAGGDMLDVVSDLSDTFDKLGYKVAMQERNVLCTWCSEYIIVRDP</sequence>
<gene>
    <name evidence="2" type="ORF">HDU87_002075</name>
</gene>
<evidence type="ECO:0000313" key="2">
    <source>
        <dbReference type="EMBL" id="KAJ3166560.1"/>
    </source>
</evidence>
<keyword evidence="3" id="KW-1185">Reference proteome</keyword>
<name>A0AAD5XLN4_9FUNG</name>
<evidence type="ECO:0000259" key="1">
    <source>
        <dbReference type="Pfam" id="PF13383"/>
    </source>
</evidence>
<dbReference type="Proteomes" id="UP001212152">
    <property type="component" value="Unassembled WGS sequence"/>
</dbReference>
<dbReference type="EMBL" id="JADGJQ010000167">
    <property type="protein sequence ID" value="KAJ3166560.1"/>
    <property type="molecule type" value="Genomic_DNA"/>
</dbReference>
<dbReference type="PANTHER" id="PTHR32026">
    <property type="entry name" value="METHYLTRANSFERASE-LIKE PROTEIN 24"/>
    <property type="match status" value="1"/>
</dbReference>
<feature type="domain" description="Methyltransferase" evidence="1">
    <location>
        <begin position="19"/>
        <end position="212"/>
    </location>
</feature>
<evidence type="ECO:0000313" key="3">
    <source>
        <dbReference type="Proteomes" id="UP001212152"/>
    </source>
</evidence>
<dbReference type="PANTHER" id="PTHR32026:SF10">
    <property type="entry name" value="METHYLTRANSFERASE-LIKE PROTEIN 24-RELATED"/>
    <property type="match status" value="1"/>
</dbReference>
<accession>A0AAD5XLN4</accession>
<proteinExistence type="predicted"/>
<reference evidence="2" key="1">
    <citation type="submission" date="2020-05" db="EMBL/GenBank/DDBJ databases">
        <title>Phylogenomic resolution of chytrid fungi.</title>
        <authorList>
            <person name="Stajich J.E."/>
            <person name="Amses K."/>
            <person name="Simmons R."/>
            <person name="Seto K."/>
            <person name="Myers J."/>
            <person name="Bonds A."/>
            <person name="Quandt C.A."/>
            <person name="Barry K."/>
            <person name="Liu P."/>
            <person name="Grigoriev I."/>
            <person name="Longcore J.E."/>
            <person name="James T.Y."/>
        </authorList>
    </citation>
    <scope>NUCLEOTIDE SEQUENCE</scope>
    <source>
        <strain evidence="2">JEL0379</strain>
    </source>
</reference>
<dbReference type="InterPro" id="IPR025714">
    <property type="entry name" value="Methyltranfer_dom"/>
</dbReference>
<dbReference type="AlphaFoldDB" id="A0AAD5XLN4"/>
<dbReference type="Pfam" id="PF13383">
    <property type="entry name" value="Methyltransf_22"/>
    <property type="match status" value="1"/>
</dbReference>
<protein>
    <recommendedName>
        <fullName evidence="1">Methyltransferase domain-containing protein</fullName>
    </recommendedName>
</protein>